<dbReference type="OrthoDB" id="8689624at2"/>
<dbReference type="Pfam" id="PF09752">
    <property type="entry name" value="ABHD18"/>
    <property type="match status" value="1"/>
</dbReference>
<dbReference type="PANTHER" id="PTHR15913">
    <property type="entry name" value="ACID CLUSTER PROTEIN 33"/>
    <property type="match status" value="1"/>
</dbReference>
<organism evidence="4 5">
    <name type="scientific">Caballeronia udeis</name>
    <dbReference type="NCBI Taxonomy" id="1232866"/>
    <lineage>
        <taxon>Bacteria</taxon>
        <taxon>Pseudomonadati</taxon>
        <taxon>Pseudomonadota</taxon>
        <taxon>Betaproteobacteria</taxon>
        <taxon>Burkholderiales</taxon>
        <taxon>Burkholderiaceae</taxon>
        <taxon>Caballeronia</taxon>
    </lineage>
</organism>
<proteinExistence type="predicted"/>
<dbReference type="AlphaFoldDB" id="A0A158JW56"/>
<feature type="compositionally biased region" description="Polar residues" evidence="3">
    <location>
        <begin position="1"/>
        <end position="13"/>
    </location>
</feature>
<dbReference type="GO" id="GO:0005737">
    <property type="term" value="C:cytoplasm"/>
    <property type="evidence" value="ECO:0007669"/>
    <property type="project" value="UniProtKB-SubCell"/>
</dbReference>
<dbReference type="Gene3D" id="3.40.50.1820">
    <property type="entry name" value="alpha/beta hydrolase"/>
    <property type="match status" value="1"/>
</dbReference>
<evidence type="ECO:0000313" key="4">
    <source>
        <dbReference type="EMBL" id="SAL73037.1"/>
    </source>
</evidence>
<protein>
    <submittedName>
        <fullName evidence="4">Putative aminoacrylate hydrolase RutD</fullName>
    </submittedName>
</protein>
<dbReference type="InterPro" id="IPR019149">
    <property type="entry name" value="ABHD18"/>
</dbReference>
<keyword evidence="2" id="KW-0963">Cytoplasm</keyword>
<evidence type="ECO:0000256" key="3">
    <source>
        <dbReference type="SAM" id="MobiDB-lite"/>
    </source>
</evidence>
<keyword evidence="4" id="KW-0378">Hydrolase</keyword>
<dbReference type="Proteomes" id="UP000054683">
    <property type="component" value="Unassembled WGS sequence"/>
</dbReference>
<evidence type="ECO:0000256" key="1">
    <source>
        <dbReference type="ARBA" id="ARBA00004496"/>
    </source>
</evidence>
<dbReference type="GO" id="GO:0016787">
    <property type="term" value="F:hydrolase activity"/>
    <property type="evidence" value="ECO:0007669"/>
    <property type="project" value="UniProtKB-KW"/>
</dbReference>
<comment type="subcellular location">
    <subcellularLocation>
        <location evidence="1">Cytoplasm</location>
    </subcellularLocation>
</comment>
<dbReference type="InterPro" id="IPR029058">
    <property type="entry name" value="AB_hydrolase_fold"/>
</dbReference>
<accession>A0A158JW56</accession>
<dbReference type="EMBL" id="FCOK02000128">
    <property type="protein sequence ID" value="SAL73037.1"/>
    <property type="molecule type" value="Genomic_DNA"/>
</dbReference>
<sequence length="279" mass="30607">MTTETLSNKQSDTPLRRFQDQYPARKVETEGGTWSFRDTDPGSKRTPIVMLPGAGGTGDVFYRAVEGIRTSRRVVTVAYPALPDVEALTSGLGAALSHMGIGELDVCGSSVGGYLAQLFVHKTPERVRRCMVCNSFLNGTFLRSKIPYDELLNTPASKHLQNTLRQLGGLREETIEEADFKRTMLALVGREQTAEMAKATLLAALGATQVGLMPLLPSHVAILDTEDDPVVDESTRVSVRERYDGSPQYRLRTGGHYPALLNPTAFTQALRAHFAEERP</sequence>
<gene>
    <name evidence="4" type="primary">rutD</name>
    <name evidence="4" type="ORF">AWB69_08909</name>
</gene>
<reference evidence="4 5" key="1">
    <citation type="submission" date="2016-01" db="EMBL/GenBank/DDBJ databases">
        <authorList>
            <person name="Oliw E.H."/>
        </authorList>
    </citation>
    <scope>NUCLEOTIDE SEQUENCE [LARGE SCALE GENOMIC DNA]</scope>
    <source>
        <strain evidence="4">LMG 27134</strain>
    </source>
</reference>
<name>A0A158JW56_9BURK</name>
<dbReference type="PANTHER" id="PTHR15913:SF0">
    <property type="entry name" value="MASPARDIN"/>
    <property type="match status" value="1"/>
</dbReference>
<evidence type="ECO:0000256" key="2">
    <source>
        <dbReference type="ARBA" id="ARBA00022490"/>
    </source>
</evidence>
<dbReference type="RefSeq" id="WP_062092921.1">
    <property type="nucleotide sequence ID" value="NZ_FCOK02000128.1"/>
</dbReference>
<dbReference type="SUPFAM" id="SSF53474">
    <property type="entry name" value="alpha/beta-Hydrolases"/>
    <property type="match status" value="1"/>
</dbReference>
<dbReference type="InterPro" id="IPR026151">
    <property type="entry name" value="Maspardin"/>
</dbReference>
<evidence type="ECO:0000313" key="5">
    <source>
        <dbReference type="Proteomes" id="UP000054683"/>
    </source>
</evidence>
<feature type="region of interest" description="Disordered" evidence="3">
    <location>
        <begin position="1"/>
        <end position="20"/>
    </location>
</feature>